<feature type="transmembrane region" description="Helical" evidence="1">
    <location>
        <begin position="300"/>
        <end position="317"/>
    </location>
</feature>
<feature type="transmembrane region" description="Helical" evidence="1">
    <location>
        <begin position="129"/>
        <end position="157"/>
    </location>
</feature>
<feature type="transmembrane region" description="Helical" evidence="1">
    <location>
        <begin position="101"/>
        <end position="122"/>
    </location>
</feature>
<comment type="caution">
    <text evidence="2">The sequence shown here is derived from an EMBL/GenBank/DDBJ whole genome shotgun (WGS) entry which is preliminary data.</text>
</comment>
<evidence type="ECO:0000313" key="3">
    <source>
        <dbReference type="Proteomes" id="UP000663981"/>
    </source>
</evidence>
<dbReference type="Proteomes" id="UP000663981">
    <property type="component" value="Unassembled WGS sequence"/>
</dbReference>
<feature type="transmembrane region" description="Helical" evidence="1">
    <location>
        <begin position="274"/>
        <end position="294"/>
    </location>
</feature>
<reference evidence="2 3" key="1">
    <citation type="submission" date="2021-03" db="EMBL/GenBank/DDBJ databases">
        <title>Whole genome sequence of Metabacillus bambusae BG109.</title>
        <authorList>
            <person name="Jeong J.W."/>
        </authorList>
    </citation>
    <scope>NUCLEOTIDE SEQUENCE [LARGE SCALE GENOMIC DNA]</scope>
    <source>
        <strain evidence="2 3">BG109</strain>
    </source>
</reference>
<sequence>MTVLWGMLLIVFILAFFSRYIPILSATIPYTLIKPNKFMIILALTCIVLVSGLRNNIGDTSAYMHSYEIQNFTWEHVLENKEPGFGLLQMVLKNISNDPQLLIFITALVTNVLIIITLFKYAKMIELSLYVFITSGMFTVSMNGIRQFLAASIIFWATKYLLEGNFKRYFFIILFASTFHESALILVPIYFIVRRKAWTKITYSLLGLTILIVMGFNEFSQILFSAIEDTQYGQYSNFTEGGANIIRVIVDSVPIIIAYLGRDKLRKLWPKSDIIVNMSIIGLLFMFIATQNWIFARFNIYFNLYNLILISWIIYLFKENNRKFIYYGILICYLMYFYYEQVISLSLLYQSDYINF</sequence>
<keyword evidence="1" id="KW-0472">Membrane</keyword>
<organism evidence="2 3">
    <name type="scientific">Metabacillus bambusae</name>
    <dbReference type="NCBI Taxonomy" id="2795218"/>
    <lineage>
        <taxon>Bacteria</taxon>
        <taxon>Bacillati</taxon>
        <taxon>Bacillota</taxon>
        <taxon>Bacilli</taxon>
        <taxon>Bacillales</taxon>
        <taxon>Bacillaceae</taxon>
        <taxon>Metabacillus</taxon>
    </lineage>
</organism>
<keyword evidence="3" id="KW-1185">Reference proteome</keyword>
<feature type="transmembrane region" description="Helical" evidence="1">
    <location>
        <begin position="244"/>
        <end position="262"/>
    </location>
</feature>
<keyword evidence="1" id="KW-0812">Transmembrane</keyword>
<dbReference type="EMBL" id="JAGDEL010000007">
    <property type="protein sequence ID" value="MBO1512355.1"/>
    <property type="molecule type" value="Genomic_DNA"/>
</dbReference>
<proteinExistence type="predicted"/>
<name>A0ABS3N267_9BACI</name>
<keyword evidence="1" id="KW-1133">Transmembrane helix</keyword>
<feature type="transmembrane region" description="Helical" evidence="1">
    <location>
        <begin position="205"/>
        <end position="224"/>
    </location>
</feature>
<dbReference type="Pfam" id="PF14897">
    <property type="entry name" value="EpsG"/>
    <property type="match status" value="1"/>
</dbReference>
<feature type="transmembrane region" description="Helical" evidence="1">
    <location>
        <begin position="38"/>
        <end position="57"/>
    </location>
</feature>
<feature type="transmembrane region" description="Helical" evidence="1">
    <location>
        <begin position="6"/>
        <end position="26"/>
    </location>
</feature>
<evidence type="ECO:0000313" key="2">
    <source>
        <dbReference type="EMBL" id="MBO1512355.1"/>
    </source>
</evidence>
<protein>
    <submittedName>
        <fullName evidence="2">EpsG family protein</fullName>
    </submittedName>
</protein>
<dbReference type="RefSeq" id="WP_207978324.1">
    <property type="nucleotide sequence ID" value="NZ_JAGDEL010000007.1"/>
</dbReference>
<gene>
    <name evidence="2" type="ORF">I7822_11820</name>
</gene>
<dbReference type="InterPro" id="IPR049458">
    <property type="entry name" value="EpsG-like"/>
</dbReference>
<feature type="transmembrane region" description="Helical" evidence="1">
    <location>
        <begin position="324"/>
        <end position="339"/>
    </location>
</feature>
<accession>A0ABS3N267</accession>
<feature type="transmembrane region" description="Helical" evidence="1">
    <location>
        <begin position="169"/>
        <end position="193"/>
    </location>
</feature>
<evidence type="ECO:0000256" key="1">
    <source>
        <dbReference type="SAM" id="Phobius"/>
    </source>
</evidence>